<organism evidence="1 2">
    <name type="scientific">Amycolatopsis coloradensis</name>
    <dbReference type="NCBI Taxonomy" id="76021"/>
    <lineage>
        <taxon>Bacteria</taxon>
        <taxon>Bacillati</taxon>
        <taxon>Actinomycetota</taxon>
        <taxon>Actinomycetes</taxon>
        <taxon>Pseudonocardiales</taxon>
        <taxon>Pseudonocardiaceae</taxon>
        <taxon>Amycolatopsis</taxon>
    </lineage>
</organism>
<comment type="caution">
    <text evidence="1">The sequence shown here is derived from an EMBL/GenBank/DDBJ whole genome shotgun (WGS) entry which is preliminary data.</text>
</comment>
<name>A0A1R0KVX0_9PSEU</name>
<accession>A0A1R0KVX0</accession>
<protein>
    <submittedName>
        <fullName evidence="1">Uncharacterized protein</fullName>
    </submittedName>
</protein>
<gene>
    <name evidence="1" type="ORF">BS329_09670</name>
</gene>
<dbReference type="AlphaFoldDB" id="A0A1R0KVX0"/>
<sequence length="317" mass="35495">MSGMVYLVYDEVESMLRIVDEELAHVIERPEPVVSNTITPTALMLSRPGGGEMPLEEPSFRSADRMTFLHGLLRERKPRIELWPTLLVTPKTVSRVVLGPFGDTDMSLGHFLRAAQELDVANVYARYLRPPAREPATLQDGLIVQFVYGGILHIWAGAQLDDPETAETTTSYPNAEQQEVIDTIVDRLAADPAYRALTRKSDRENYGRTENGELAEAARGEHPVLPPKFVYRALQAAAGRVDQGARAAYANVEDDLQDLTDELNADSQYLLISDKTARRHYLRTLLFERYGQYAPAPALVARLLDATSHTRPTQRPR</sequence>
<keyword evidence="2" id="KW-1185">Reference proteome</keyword>
<dbReference type="Proteomes" id="UP000187486">
    <property type="component" value="Unassembled WGS sequence"/>
</dbReference>
<dbReference type="EMBL" id="MQUQ01000005">
    <property type="protein sequence ID" value="OLZ53093.1"/>
    <property type="molecule type" value="Genomic_DNA"/>
</dbReference>
<evidence type="ECO:0000313" key="2">
    <source>
        <dbReference type="Proteomes" id="UP000187486"/>
    </source>
</evidence>
<evidence type="ECO:0000313" key="1">
    <source>
        <dbReference type="EMBL" id="OLZ53093.1"/>
    </source>
</evidence>
<proteinExistence type="predicted"/>
<reference evidence="1 2" key="1">
    <citation type="submission" date="2016-01" db="EMBL/GenBank/DDBJ databases">
        <title>Amycolatopsis coloradensis genome sequencing and assembly.</title>
        <authorList>
            <person name="Mayilraj S."/>
        </authorList>
    </citation>
    <scope>NUCLEOTIDE SEQUENCE [LARGE SCALE GENOMIC DNA]</scope>
    <source>
        <strain evidence="1 2">DSM 44225</strain>
    </source>
</reference>